<evidence type="ECO:0000313" key="1">
    <source>
        <dbReference type="EMBL" id="KAJ8666443.1"/>
    </source>
</evidence>
<protein>
    <submittedName>
        <fullName evidence="1">Uncharacterized protein</fullName>
    </submittedName>
</protein>
<dbReference type="Proteomes" id="UP001239111">
    <property type="component" value="Chromosome 4"/>
</dbReference>
<proteinExistence type="predicted"/>
<evidence type="ECO:0000313" key="2">
    <source>
        <dbReference type="Proteomes" id="UP001239111"/>
    </source>
</evidence>
<keyword evidence="2" id="KW-1185">Reference proteome</keyword>
<gene>
    <name evidence="1" type="ORF">QAD02_008105</name>
</gene>
<dbReference type="EMBL" id="CM056744">
    <property type="protein sequence ID" value="KAJ8666443.1"/>
    <property type="molecule type" value="Genomic_DNA"/>
</dbReference>
<name>A0ACC2N5K7_9HYME</name>
<organism evidence="1 2">
    <name type="scientific">Eretmocerus hayati</name>
    <dbReference type="NCBI Taxonomy" id="131215"/>
    <lineage>
        <taxon>Eukaryota</taxon>
        <taxon>Metazoa</taxon>
        <taxon>Ecdysozoa</taxon>
        <taxon>Arthropoda</taxon>
        <taxon>Hexapoda</taxon>
        <taxon>Insecta</taxon>
        <taxon>Pterygota</taxon>
        <taxon>Neoptera</taxon>
        <taxon>Endopterygota</taxon>
        <taxon>Hymenoptera</taxon>
        <taxon>Apocrita</taxon>
        <taxon>Proctotrupomorpha</taxon>
        <taxon>Chalcidoidea</taxon>
        <taxon>Aphelinidae</taxon>
        <taxon>Aphelininae</taxon>
        <taxon>Eretmocerus</taxon>
    </lineage>
</organism>
<reference evidence="1" key="1">
    <citation type="submission" date="2023-04" db="EMBL/GenBank/DDBJ databases">
        <title>A chromosome-level genome assembly of the parasitoid wasp Eretmocerus hayati.</title>
        <authorList>
            <person name="Zhong Y."/>
            <person name="Liu S."/>
            <person name="Liu Y."/>
        </authorList>
    </citation>
    <scope>NUCLEOTIDE SEQUENCE</scope>
    <source>
        <strain evidence="1">ZJU_SS_LIU_2023</strain>
    </source>
</reference>
<accession>A0ACC2N5K7</accession>
<comment type="caution">
    <text evidence="1">The sequence shown here is derived from an EMBL/GenBank/DDBJ whole genome shotgun (WGS) entry which is preliminary data.</text>
</comment>
<sequence length="305" mass="34233">MKGSIVACILEVLRILSKCVIRYRTLGDAHSGRTLRLLPVTVLKRKLRGFMEDLPVSELEKAYGHGVFRHVECMDIVYQVLIEHEFIDSSISVWILEKFRESERDEDCLAEACISVENEMNVEPGTNFETSAMDTHNSDNRIEPERPGCTTTAAGTEQSPKKMLDAGTVYQTQAKATDCTINLQIDQENSDSSEIHDRNTISQSQAMAAECDAILHTENENSVSLAAEDTSGTAGGIATEIMENRVGRDRINETDDDLIEIRPPGELFVVVNEESRYYRHFRTRETRTTFHMIAPSASPSCILRE</sequence>